<keyword evidence="3 6" id="KW-0812">Transmembrane</keyword>
<dbReference type="InterPro" id="IPR001626">
    <property type="entry name" value="ABC_TroCD"/>
</dbReference>
<feature type="transmembrane region" description="Helical" evidence="7">
    <location>
        <begin position="138"/>
        <end position="157"/>
    </location>
</feature>
<comment type="caution">
    <text evidence="8">The sequence shown here is derived from an EMBL/GenBank/DDBJ whole genome shotgun (WGS) entry which is preliminary data.</text>
</comment>
<feature type="transmembrane region" description="Helical" evidence="7">
    <location>
        <begin position="217"/>
        <end position="241"/>
    </location>
</feature>
<feature type="transmembrane region" description="Helical" evidence="7">
    <location>
        <begin position="12"/>
        <end position="32"/>
    </location>
</feature>
<keyword evidence="5 7" id="KW-0472">Membrane</keyword>
<evidence type="ECO:0000256" key="3">
    <source>
        <dbReference type="ARBA" id="ARBA00022692"/>
    </source>
</evidence>
<dbReference type="GO" id="GO:0010043">
    <property type="term" value="P:response to zinc ion"/>
    <property type="evidence" value="ECO:0007669"/>
    <property type="project" value="TreeGrafter"/>
</dbReference>
<evidence type="ECO:0000256" key="5">
    <source>
        <dbReference type="ARBA" id="ARBA00023136"/>
    </source>
</evidence>
<dbReference type="Gene3D" id="1.10.3470.10">
    <property type="entry name" value="ABC transporter involved in vitamin B12 uptake, BtuC"/>
    <property type="match status" value="1"/>
</dbReference>
<feature type="transmembrane region" description="Helical" evidence="7">
    <location>
        <begin position="177"/>
        <end position="205"/>
    </location>
</feature>
<feature type="transmembrane region" description="Helical" evidence="7">
    <location>
        <begin position="92"/>
        <end position="109"/>
    </location>
</feature>
<name>A0A841FKL5_9ACTN</name>
<dbReference type="GO" id="GO:0043190">
    <property type="term" value="C:ATP-binding cassette (ABC) transporter complex"/>
    <property type="evidence" value="ECO:0007669"/>
    <property type="project" value="InterPro"/>
</dbReference>
<evidence type="ECO:0000313" key="8">
    <source>
        <dbReference type="EMBL" id="MBB6034102.1"/>
    </source>
</evidence>
<dbReference type="PANTHER" id="PTHR30477:SF0">
    <property type="entry name" value="METAL TRANSPORT SYSTEM MEMBRANE PROTEIN TM_0125-RELATED"/>
    <property type="match status" value="1"/>
</dbReference>
<dbReference type="GO" id="GO:0055085">
    <property type="term" value="P:transmembrane transport"/>
    <property type="evidence" value="ECO:0007669"/>
    <property type="project" value="InterPro"/>
</dbReference>
<evidence type="ECO:0000256" key="7">
    <source>
        <dbReference type="SAM" id="Phobius"/>
    </source>
</evidence>
<comment type="subcellular location">
    <subcellularLocation>
        <location evidence="6">Cell membrane</location>
        <topology evidence="6">Multi-pass membrane protein</topology>
    </subcellularLocation>
    <subcellularLocation>
        <location evidence="1">Membrane</location>
        <topology evidence="1">Multi-pass membrane protein</topology>
    </subcellularLocation>
</comment>
<feature type="transmembrane region" description="Helical" evidence="7">
    <location>
        <begin position="63"/>
        <end position="80"/>
    </location>
</feature>
<dbReference type="Proteomes" id="UP000548476">
    <property type="component" value="Unassembled WGS sequence"/>
</dbReference>
<evidence type="ECO:0000313" key="9">
    <source>
        <dbReference type="Proteomes" id="UP000548476"/>
    </source>
</evidence>
<proteinExistence type="inferred from homology"/>
<dbReference type="SUPFAM" id="SSF81345">
    <property type="entry name" value="ABC transporter involved in vitamin B12 uptake, BtuC"/>
    <property type="match status" value="1"/>
</dbReference>
<dbReference type="InterPro" id="IPR037294">
    <property type="entry name" value="ABC_BtuC-like"/>
</dbReference>
<feature type="transmembrane region" description="Helical" evidence="7">
    <location>
        <begin position="247"/>
        <end position="271"/>
    </location>
</feature>
<keyword evidence="6" id="KW-0813">Transport</keyword>
<dbReference type="EMBL" id="JACHGT010000004">
    <property type="protein sequence ID" value="MBB6034102.1"/>
    <property type="molecule type" value="Genomic_DNA"/>
</dbReference>
<dbReference type="PANTHER" id="PTHR30477">
    <property type="entry name" value="ABC-TRANSPORTER METAL-BINDING PROTEIN"/>
    <property type="match status" value="1"/>
</dbReference>
<comment type="similarity">
    <text evidence="2 6">Belongs to the ABC-3 integral membrane protein family.</text>
</comment>
<gene>
    <name evidence="8" type="ORF">HNR73_001952</name>
</gene>
<sequence length="299" mass="30594">MDLSIFGYDFMMRALIGALIIGVAAPSVGVFLVQKRMALIGDGIGHVALTGVAVGFLMGTSPVWTAVVVTIVGAVAIELIRERGKASGDVALALLFYGGIAGGVVLIGMSAGKSNATLMSYLFGSLVTTSAEDLRTIAILGALVTVLMVVLRPWLFAVSQDEEYAKVSGVPVRFLNMLLAVTTAVTVTVAMRAVGLLLISALLVVPVATMQQFARGFTVTMFGAMGLGVVAAGSGVVVAGVGDLPPGAMIVLMALGLFVLVAVVTAVVKLARRTLLPTRPATVAATAPEPLDCHLDKAA</sequence>
<evidence type="ECO:0000256" key="4">
    <source>
        <dbReference type="ARBA" id="ARBA00022989"/>
    </source>
</evidence>
<evidence type="ECO:0000256" key="1">
    <source>
        <dbReference type="ARBA" id="ARBA00004141"/>
    </source>
</evidence>
<evidence type="ECO:0000256" key="6">
    <source>
        <dbReference type="RuleBase" id="RU003943"/>
    </source>
</evidence>
<evidence type="ECO:0000256" key="2">
    <source>
        <dbReference type="ARBA" id="ARBA00008034"/>
    </source>
</evidence>
<keyword evidence="4 7" id="KW-1133">Transmembrane helix</keyword>
<reference evidence="8 9" key="1">
    <citation type="submission" date="2020-08" db="EMBL/GenBank/DDBJ databases">
        <title>Genomic Encyclopedia of Type Strains, Phase IV (KMG-IV): sequencing the most valuable type-strain genomes for metagenomic binning, comparative biology and taxonomic classification.</title>
        <authorList>
            <person name="Goeker M."/>
        </authorList>
    </citation>
    <scope>NUCLEOTIDE SEQUENCE [LARGE SCALE GENOMIC DNA]</scope>
    <source>
        <strain evidence="8 9">YIM 65646</strain>
    </source>
</reference>
<keyword evidence="9" id="KW-1185">Reference proteome</keyword>
<dbReference type="AlphaFoldDB" id="A0A841FKL5"/>
<dbReference type="Pfam" id="PF00950">
    <property type="entry name" value="ABC-3"/>
    <property type="match status" value="1"/>
</dbReference>
<accession>A0A841FKL5</accession>
<organism evidence="8 9">
    <name type="scientific">Phytomonospora endophytica</name>
    <dbReference type="NCBI Taxonomy" id="714109"/>
    <lineage>
        <taxon>Bacteria</taxon>
        <taxon>Bacillati</taxon>
        <taxon>Actinomycetota</taxon>
        <taxon>Actinomycetes</taxon>
        <taxon>Micromonosporales</taxon>
        <taxon>Micromonosporaceae</taxon>
        <taxon>Phytomonospora</taxon>
    </lineage>
</organism>
<protein>
    <submittedName>
        <fullName evidence="8">Zinc transport system permease protein</fullName>
    </submittedName>
</protein>